<dbReference type="RefSeq" id="WP_290138125.1">
    <property type="nucleotide sequence ID" value="NZ_CP101620.1"/>
</dbReference>
<reference evidence="2" key="1">
    <citation type="submission" date="2022-07" db="EMBL/GenBank/DDBJ databases">
        <title>Faecal culturing of patients with breast cancer.</title>
        <authorList>
            <person name="Teng N.M.Y."/>
            <person name="Kiu R."/>
            <person name="Evans R."/>
            <person name="Baker D.J."/>
            <person name="Zenner C."/>
            <person name="Robinson S.D."/>
            <person name="Hall L.J."/>
        </authorList>
    </citation>
    <scope>NUCLEOTIDE SEQUENCE</scope>
    <source>
        <strain evidence="2">LH1062</strain>
    </source>
</reference>
<dbReference type="InterPro" id="IPR001387">
    <property type="entry name" value="Cro/C1-type_HTH"/>
</dbReference>
<dbReference type="InterPro" id="IPR010982">
    <property type="entry name" value="Lambda_DNA-bd_dom_sf"/>
</dbReference>
<dbReference type="SUPFAM" id="SSF47413">
    <property type="entry name" value="lambda repressor-like DNA-binding domains"/>
    <property type="match status" value="1"/>
</dbReference>
<sequence>MNDMEFIEALKTKRNACGYSQSRLAKELHISKQNLNDIENGKTRASKEMKHTLLHYLDYCNCTQPFTLNVDYLRVCFSTTDALEIIKDVLAMKIEYFIHEDYGLSALGTRLTGKRDKLVQFSEPLHGL</sequence>
<evidence type="ECO:0000313" key="2">
    <source>
        <dbReference type="EMBL" id="UTY38064.1"/>
    </source>
</evidence>
<dbReference type="CDD" id="cd00093">
    <property type="entry name" value="HTH_XRE"/>
    <property type="match status" value="1"/>
</dbReference>
<dbReference type="InterPro" id="IPR040819">
    <property type="entry name" value="Rol_Rep_N"/>
</dbReference>
<feature type="domain" description="HTH cro/C1-type" evidence="1">
    <location>
        <begin position="10"/>
        <end position="73"/>
    </location>
</feature>
<evidence type="ECO:0000313" key="3">
    <source>
        <dbReference type="Proteomes" id="UP001060112"/>
    </source>
</evidence>
<dbReference type="Pfam" id="PF01381">
    <property type="entry name" value="HTH_3"/>
    <property type="match status" value="1"/>
</dbReference>
<organism evidence="2 3">
    <name type="scientific">Allocoprobacillus halotolerans</name>
    <dbReference type="NCBI Taxonomy" id="2944914"/>
    <lineage>
        <taxon>Bacteria</taxon>
        <taxon>Bacillati</taxon>
        <taxon>Bacillota</taxon>
        <taxon>Erysipelotrichia</taxon>
        <taxon>Erysipelotrichales</taxon>
        <taxon>Erysipelotrichaceae</taxon>
        <taxon>Allocoprobacillus</taxon>
    </lineage>
</organism>
<proteinExistence type="predicted"/>
<keyword evidence="3" id="KW-1185">Reference proteome</keyword>
<evidence type="ECO:0000259" key="1">
    <source>
        <dbReference type="PROSITE" id="PS50943"/>
    </source>
</evidence>
<protein>
    <submittedName>
        <fullName evidence="2">Helix-turn-helix domain-containing protein</fullName>
    </submittedName>
</protein>
<dbReference type="EMBL" id="CP101620">
    <property type="protein sequence ID" value="UTY38064.1"/>
    <property type="molecule type" value="Genomic_DNA"/>
</dbReference>
<accession>A0ABY5HYE1</accession>
<gene>
    <name evidence="2" type="ORF">NMU03_10200</name>
</gene>
<dbReference type="Proteomes" id="UP001060112">
    <property type="component" value="Chromosome"/>
</dbReference>
<dbReference type="PROSITE" id="PS50943">
    <property type="entry name" value="HTH_CROC1"/>
    <property type="match status" value="1"/>
</dbReference>
<name>A0ABY5HYE1_9FIRM</name>
<dbReference type="Pfam" id="PF18106">
    <property type="entry name" value="Rol_Rep_N"/>
    <property type="match status" value="1"/>
</dbReference>
<dbReference type="Gene3D" id="1.10.260.40">
    <property type="entry name" value="lambda repressor-like DNA-binding domains"/>
    <property type="match status" value="1"/>
</dbReference>
<dbReference type="SMART" id="SM00530">
    <property type="entry name" value="HTH_XRE"/>
    <property type="match status" value="1"/>
</dbReference>